<comment type="caution">
    <text evidence="1">The sequence shown here is derived from an EMBL/GenBank/DDBJ whole genome shotgun (WGS) entry which is preliminary data.</text>
</comment>
<dbReference type="Proteomes" id="UP001057402">
    <property type="component" value="Chromosome 1"/>
</dbReference>
<evidence type="ECO:0000313" key="1">
    <source>
        <dbReference type="EMBL" id="KAI4389809.1"/>
    </source>
</evidence>
<name>A0ACB9SIZ6_9MYRT</name>
<accession>A0ACB9SIZ6</accession>
<keyword evidence="2" id="KW-1185">Reference proteome</keyword>
<organism evidence="1 2">
    <name type="scientific">Melastoma candidum</name>
    <dbReference type="NCBI Taxonomy" id="119954"/>
    <lineage>
        <taxon>Eukaryota</taxon>
        <taxon>Viridiplantae</taxon>
        <taxon>Streptophyta</taxon>
        <taxon>Embryophyta</taxon>
        <taxon>Tracheophyta</taxon>
        <taxon>Spermatophyta</taxon>
        <taxon>Magnoliopsida</taxon>
        <taxon>eudicotyledons</taxon>
        <taxon>Gunneridae</taxon>
        <taxon>Pentapetalae</taxon>
        <taxon>rosids</taxon>
        <taxon>malvids</taxon>
        <taxon>Myrtales</taxon>
        <taxon>Melastomataceae</taxon>
        <taxon>Melastomatoideae</taxon>
        <taxon>Melastomateae</taxon>
        <taxon>Melastoma</taxon>
    </lineage>
</organism>
<reference evidence="2" key="1">
    <citation type="journal article" date="2023" name="Front. Plant Sci.">
        <title>Chromosomal-level genome assembly of Melastoma candidum provides insights into trichome evolution.</title>
        <authorList>
            <person name="Zhong Y."/>
            <person name="Wu W."/>
            <person name="Sun C."/>
            <person name="Zou P."/>
            <person name="Liu Y."/>
            <person name="Dai S."/>
            <person name="Zhou R."/>
        </authorList>
    </citation>
    <scope>NUCLEOTIDE SEQUENCE [LARGE SCALE GENOMIC DNA]</scope>
</reference>
<proteinExistence type="predicted"/>
<gene>
    <name evidence="1" type="ORF">MLD38_001991</name>
</gene>
<protein>
    <submittedName>
        <fullName evidence="1">Uncharacterized protein</fullName>
    </submittedName>
</protein>
<sequence>MGWFRLSRLSRYHQIISSSSFCSGISRPSNSADSLLLRTLYSYSYASRNDEDSFPYFLRWPSRFIRFFHGTGPCCASERSCYEVLGVSVNASQEEIKKAFRQLAKKYHPDTNRNNPSAKKKFQEIRDAYEVLQDPIKRADYDRKGRSGGKVNVEYGEGDPAGFARGYANNGFPNDYNAHFSSSFHKIFSEIFEDGTNHASDIQAELSLSFLEAAEGCTKVLYFDANVPCDSCVANGYPPGAKAVVCLACRGIGKVTIPPFTTTCRTCMGSGRVILEKCTSCRGSGVVEGNKEVKVTIPPGVDLGDTICVPEAGHFGGQRIQPGDLFIKLKVVEDRVFTREGADVYVVSDISFTQAIIGGKVEVPTLSGKMQVKIPKGVQPGQLLVLRGKGLTKQGFFADRGDQYVRFRIHFPTEVNDRQRAILEEFAQEEINSEKDNSHGGNWWGQIVERLAGPKFILEISFFLLILLLLKRLAA</sequence>
<evidence type="ECO:0000313" key="2">
    <source>
        <dbReference type="Proteomes" id="UP001057402"/>
    </source>
</evidence>
<dbReference type="EMBL" id="CM042880">
    <property type="protein sequence ID" value="KAI4389809.1"/>
    <property type="molecule type" value="Genomic_DNA"/>
</dbReference>